<feature type="non-terminal residue" evidence="1">
    <location>
        <position position="1"/>
    </location>
</feature>
<name>A0ACC2NRB8_9HYME</name>
<accession>A0ACC2NRB8</accession>
<gene>
    <name evidence="1" type="ORF">QAD02_004688</name>
</gene>
<evidence type="ECO:0000313" key="1">
    <source>
        <dbReference type="EMBL" id="KAJ8673426.1"/>
    </source>
</evidence>
<sequence>NSSSLPNEESVTTETPIIMSSGDSSNQKHVSEDYGNRNESDRYPQDFDGILLSYLQAGDILNLISDHEAGRPLDFCKIVHFFKQFQNYENEEVYIQKLFGRWPENKRARVISRINLLPQCKQE</sequence>
<feature type="non-terminal residue" evidence="1">
    <location>
        <position position="123"/>
    </location>
</feature>
<reference evidence="1" key="1">
    <citation type="submission" date="2023-04" db="EMBL/GenBank/DDBJ databases">
        <title>A chromosome-level genome assembly of the parasitoid wasp Eretmocerus hayati.</title>
        <authorList>
            <person name="Zhong Y."/>
            <person name="Liu S."/>
            <person name="Liu Y."/>
        </authorList>
    </citation>
    <scope>NUCLEOTIDE SEQUENCE</scope>
    <source>
        <strain evidence="1">ZJU_SS_LIU_2023</strain>
    </source>
</reference>
<evidence type="ECO:0000313" key="2">
    <source>
        <dbReference type="Proteomes" id="UP001239111"/>
    </source>
</evidence>
<proteinExistence type="predicted"/>
<dbReference type="EMBL" id="CM056743">
    <property type="protein sequence ID" value="KAJ8673426.1"/>
    <property type="molecule type" value="Genomic_DNA"/>
</dbReference>
<organism evidence="1 2">
    <name type="scientific">Eretmocerus hayati</name>
    <dbReference type="NCBI Taxonomy" id="131215"/>
    <lineage>
        <taxon>Eukaryota</taxon>
        <taxon>Metazoa</taxon>
        <taxon>Ecdysozoa</taxon>
        <taxon>Arthropoda</taxon>
        <taxon>Hexapoda</taxon>
        <taxon>Insecta</taxon>
        <taxon>Pterygota</taxon>
        <taxon>Neoptera</taxon>
        <taxon>Endopterygota</taxon>
        <taxon>Hymenoptera</taxon>
        <taxon>Apocrita</taxon>
        <taxon>Proctotrupomorpha</taxon>
        <taxon>Chalcidoidea</taxon>
        <taxon>Aphelinidae</taxon>
        <taxon>Aphelininae</taxon>
        <taxon>Eretmocerus</taxon>
    </lineage>
</organism>
<dbReference type="Proteomes" id="UP001239111">
    <property type="component" value="Chromosome 3"/>
</dbReference>
<keyword evidence="2" id="KW-1185">Reference proteome</keyword>
<protein>
    <submittedName>
        <fullName evidence="1">Uncharacterized protein</fullName>
    </submittedName>
</protein>
<comment type="caution">
    <text evidence="1">The sequence shown here is derived from an EMBL/GenBank/DDBJ whole genome shotgun (WGS) entry which is preliminary data.</text>
</comment>